<dbReference type="FunCoup" id="A0A1Y1Y5S2">
    <property type="interactions" value="362"/>
</dbReference>
<dbReference type="GO" id="GO:0006906">
    <property type="term" value="P:vesicle fusion"/>
    <property type="evidence" value="ECO:0007669"/>
    <property type="project" value="TreeGrafter"/>
</dbReference>
<dbReference type="InterPro" id="IPR006012">
    <property type="entry name" value="Syntaxin/epimorphin_CS"/>
</dbReference>
<dbReference type="Pfam" id="PF00804">
    <property type="entry name" value="Syntaxin"/>
    <property type="match status" value="1"/>
</dbReference>
<dbReference type="GO" id="GO:0005484">
    <property type="term" value="F:SNAP receptor activity"/>
    <property type="evidence" value="ECO:0007669"/>
    <property type="project" value="InterPro"/>
</dbReference>
<evidence type="ECO:0000313" key="9">
    <source>
        <dbReference type="Proteomes" id="UP000193498"/>
    </source>
</evidence>
<dbReference type="Proteomes" id="UP000193498">
    <property type="component" value="Unassembled WGS sequence"/>
</dbReference>
<comment type="similarity">
    <text evidence="2 6">Belongs to the syntaxin family.</text>
</comment>
<dbReference type="CDD" id="cd15848">
    <property type="entry name" value="SNARE_syntaxin1-like"/>
    <property type="match status" value="1"/>
</dbReference>
<dbReference type="SMART" id="SM00503">
    <property type="entry name" value="SynN"/>
    <property type="match status" value="1"/>
</dbReference>
<dbReference type="STRING" id="1314790.A0A1Y1Y5S2"/>
<dbReference type="GO" id="GO:0012505">
    <property type="term" value="C:endomembrane system"/>
    <property type="evidence" value="ECO:0007669"/>
    <property type="project" value="TreeGrafter"/>
</dbReference>
<dbReference type="EMBL" id="MCFE01000238">
    <property type="protein sequence ID" value="ORX93352.1"/>
    <property type="molecule type" value="Genomic_DNA"/>
</dbReference>
<keyword evidence="9" id="KW-1185">Reference proteome</keyword>
<reference evidence="8 9" key="1">
    <citation type="submission" date="2016-07" db="EMBL/GenBank/DDBJ databases">
        <title>Pervasive Adenine N6-methylation of Active Genes in Fungi.</title>
        <authorList>
            <consortium name="DOE Joint Genome Institute"/>
            <person name="Mondo S.J."/>
            <person name="Dannebaum R.O."/>
            <person name="Kuo R.C."/>
            <person name="Labutti K."/>
            <person name="Haridas S."/>
            <person name="Kuo A."/>
            <person name="Salamov A."/>
            <person name="Ahrendt S.R."/>
            <person name="Lipzen A."/>
            <person name="Sullivan W."/>
            <person name="Andreopoulos W.B."/>
            <person name="Clum A."/>
            <person name="Lindquist E."/>
            <person name="Daum C."/>
            <person name="Ramamoorthy G.K."/>
            <person name="Gryganskyi A."/>
            <person name="Culley D."/>
            <person name="Magnuson J.K."/>
            <person name="James T.Y."/>
            <person name="O'Malley M.A."/>
            <person name="Stajich J.E."/>
            <person name="Spatafora J.W."/>
            <person name="Visel A."/>
            <person name="Grigoriev I.V."/>
        </authorList>
    </citation>
    <scope>NUCLEOTIDE SEQUENCE [LARGE SCALE GENOMIC DNA]</scope>
    <source>
        <strain evidence="8 9">CBS 931.73</strain>
    </source>
</reference>
<evidence type="ECO:0000259" key="7">
    <source>
        <dbReference type="PROSITE" id="PS50192"/>
    </source>
</evidence>
<dbReference type="PROSITE" id="PS50192">
    <property type="entry name" value="T_SNARE"/>
    <property type="match status" value="1"/>
</dbReference>
<gene>
    <name evidence="8" type="ORF">K493DRAFT_302718</name>
</gene>
<name>A0A1Y1Y5S2_9FUNG</name>
<dbReference type="OrthoDB" id="10255013at2759"/>
<dbReference type="GO" id="GO:0000149">
    <property type="term" value="F:SNARE binding"/>
    <property type="evidence" value="ECO:0007669"/>
    <property type="project" value="TreeGrafter"/>
</dbReference>
<evidence type="ECO:0000256" key="6">
    <source>
        <dbReference type="RuleBase" id="RU003858"/>
    </source>
</evidence>
<evidence type="ECO:0000256" key="4">
    <source>
        <dbReference type="ARBA" id="ARBA00022989"/>
    </source>
</evidence>
<protein>
    <submittedName>
        <fullName evidence="8">t-SNARE</fullName>
    </submittedName>
</protein>
<keyword evidence="5" id="KW-0472">Membrane</keyword>
<dbReference type="InterPro" id="IPR000727">
    <property type="entry name" value="T_SNARE_dom"/>
</dbReference>
<evidence type="ECO:0000256" key="5">
    <source>
        <dbReference type="ARBA" id="ARBA00023136"/>
    </source>
</evidence>
<comment type="caution">
    <text evidence="8">The sequence shown here is derived from an EMBL/GenBank/DDBJ whole genome shotgun (WGS) entry which is preliminary data.</text>
</comment>
<keyword evidence="4" id="KW-1133">Transmembrane helix</keyword>
<comment type="subcellular location">
    <subcellularLocation>
        <location evidence="1">Membrane</location>
        <topology evidence="1">Single-pass type IV membrane protein</topology>
    </subcellularLocation>
</comment>
<dbReference type="GO" id="GO:0006887">
    <property type="term" value="P:exocytosis"/>
    <property type="evidence" value="ECO:0007669"/>
    <property type="project" value="TreeGrafter"/>
</dbReference>
<dbReference type="SUPFAM" id="SSF47661">
    <property type="entry name" value="t-snare proteins"/>
    <property type="match status" value="1"/>
</dbReference>
<dbReference type="PROSITE" id="PS00914">
    <property type="entry name" value="SYNTAXIN"/>
    <property type="match status" value="1"/>
</dbReference>
<evidence type="ECO:0000256" key="3">
    <source>
        <dbReference type="ARBA" id="ARBA00022692"/>
    </source>
</evidence>
<dbReference type="PANTHER" id="PTHR19957:SF307">
    <property type="entry name" value="PROTEIN SSO1-RELATED"/>
    <property type="match status" value="1"/>
</dbReference>
<feature type="domain" description="T-SNARE coiled-coil homology" evidence="7">
    <location>
        <begin position="186"/>
        <end position="248"/>
    </location>
</feature>
<dbReference type="SMART" id="SM00397">
    <property type="entry name" value="t_SNARE"/>
    <property type="match status" value="1"/>
</dbReference>
<dbReference type="Gene3D" id="1.20.58.70">
    <property type="match status" value="1"/>
</dbReference>
<evidence type="ECO:0000256" key="1">
    <source>
        <dbReference type="ARBA" id="ARBA00004211"/>
    </source>
</evidence>
<accession>A0A1Y1Y5S2</accession>
<proteinExistence type="inferred from homology"/>
<keyword evidence="3" id="KW-0812">Transmembrane</keyword>
<evidence type="ECO:0000313" key="8">
    <source>
        <dbReference type="EMBL" id="ORX93352.1"/>
    </source>
</evidence>
<dbReference type="InterPro" id="IPR045242">
    <property type="entry name" value="Syntaxin"/>
</dbReference>
<dbReference type="GO" id="GO:0031201">
    <property type="term" value="C:SNARE complex"/>
    <property type="evidence" value="ECO:0007669"/>
    <property type="project" value="TreeGrafter"/>
</dbReference>
<dbReference type="PANTHER" id="PTHR19957">
    <property type="entry name" value="SYNTAXIN"/>
    <property type="match status" value="1"/>
</dbReference>
<dbReference type="GO" id="GO:0005886">
    <property type="term" value="C:plasma membrane"/>
    <property type="evidence" value="ECO:0007669"/>
    <property type="project" value="TreeGrafter"/>
</dbReference>
<dbReference type="AlphaFoldDB" id="A0A1Y1Y5S2"/>
<dbReference type="GO" id="GO:0006886">
    <property type="term" value="P:intracellular protein transport"/>
    <property type="evidence" value="ECO:0007669"/>
    <property type="project" value="InterPro"/>
</dbReference>
<sequence>MYKQHEKDLEMGTLRNAHSQTTSLEDFFTEAQTIEESIEKINGNIKTIAELHSHSLDLVSNEESLRISHGLDRTINETRLQLIDTKNRIQAMEVENRKIHVSSNSQIRRNRHAALKMKFLNSLKSYQSIEVTYRDKYQQMIERQIRIVNPDATDEDIGAALDNEHGGVFAQAIMKSNRTNEARSVFQAVQDRHADVKKIEKTILELSNLFQEMHLLVDTQAETLDRIEAQMSEAVIHTSQAEKELSGAMGHATSARKVRTSI</sequence>
<dbReference type="GO" id="GO:0048278">
    <property type="term" value="P:vesicle docking"/>
    <property type="evidence" value="ECO:0007669"/>
    <property type="project" value="TreeGrafter"/>
</dbReference>
<organism evidence="8 9">
    <name type="scientific">Basidiobolus meristosporus CBS 931.73</name>
    <dbReference type="NCBI Taxonomy" id="1314790"/>
    <lineage>
        <taxon>Eukaryota</taxon>
        <taxon>Fungi</taxon>
        <taxon>Fungi incertae sedis</taxon>
        <taxon>Zoopagomycota</taxon>
        <taxon>Entomophthoromycotina</taxon>
        <taxon>Basidiobolomycetes</taxon>
        <taxon>Basidiobolales</taxon>
        <taxon>Basidiobolaceae</taxon>
        <taxon>Basidiobolus</taxon>
    </lineage>
</organism>
<dbReference type="InParanoid" id="A0A1Y1Y5S2"/>
<dbReference type="InterPro" id="IPR006011">
    <property type="entry name" value="Syntaxin_N"/>
</dbReference>
<evidence type="ECO:0000256" key="2">
    <source>
        <dbReference type="ARBA" id="ARBA00009063"/>
    </source>
</evidence>
<dbReference type="InterPro" id="IPR010989">
    <property type="entry name" value="SNARE"/>
</dbReference>